<dbReference type="Pfam" id="PF00293">
    <property type="entry name" value="NUDIX"/>
    <property type="match status" value="1"/>
</dbReference>
<dbReference type="SUPFAM" id="SSF55811">
    <property type="entry name" value="Nudix"/>
    <property type="match status" value="1"/>
</dbReference>
<dbReference type="PANTHER" id="PTHR43736:SF4">
    <property type="entry name" value="SLR1690 PROTEIN"/>
    <property type="match status" value="1"/>
</dbReference>
<gene>
    <name evidence="2" type="ORF">WJU16_13400</name>
</gene>
<dbReference type="PROSITE" id="PS51462">
    <property type="entry name" value="NUDIX"/>
    <property type="match status" value="1"/>
</dbReference>
<dbReference type="InterPro" id="IPR015797">
    <property type="entry name" value="NUDIX_hydrolase-like_dom_sf"/>
</dbReference>
<keyword evidence="3" id="KW-1185">Reference proteome</keyword>
<dbReference type="SUPFAM" id="SSF46785">
    <property type="entry name" value="Winged helix' DNA-binding domain"/>
    <property type="match status" value="1"/>
</dbReference>
<name>A0ABZ2YHV4_9BACT</name>
<dbReference type="EMBL" id="CP149822">
    <property type="protein sequence ID" value="WZN38999.1"/>
    <property type="molecule type" value="Genomic_DNA"/>
</dbReference>
<dbReference type="CDD" id="cd18873">
    <property type="entry name" value="NUDIX_NadM_like"/>
    <property type="match status" value="1"/>
</dbReference>
<organism evidence="2 3">
    <name type="scientific">Chitinophaga pollutisoli</name>
    <dbReference type="NCBI Taxonomy" id="3133966"/>
    <lineage>
        <taxon>Bacteria</taxon>
        <taxon>Pseudomonadati</taxon>
        <taxon>Bacteroidota</taxon>
        <taxon>Chitinophagia</taxon>
        <taxon>Chitinophagales</taxon>
        <taxon>Chitinophagaceae</taxon>
        <taxon>Chitinophaga</taxon>
    </lineage>
</organism>
<dbReference type="Proteomes" id="UP001485459">
    <property type="component" value="Chromosome"/>
</dbReference>
<feature type="domain" description="Nudix hydrolase" evidence="1">
    <location>
        <begin position="4"/>
        <end position="139"/>
    </location>
</feature>
<dbReference type="PANTHER" id="PTHR43736">
    <property type="entry name" value="ADP-RIBOSE PYROPHOSPHATASE"/>
    <property type="match status" value="1"/>
</dbReference>
<dbReference type="Pfam" id="PF21906">
    <property type="entry name" value="WHD_NrtR"/>
    <property type="match status" value="1"/>
</dbReference>
<reference evidence="3" key="1">
    <citation type="submission" date="2024-03" db="EMBL/GenBank/DDBJ databases">
        <title>Chitinophaga horti sp. nov., isolated from garden soil.</title>
        <authorList>
            <person name="Lee D.S."/>
            <person name="Han D.M."/>
            <person name="Baek J.H."/>
            <person name="Choi D.G."/>
            <person name="Jeon J.H."/>
            <person name="Jeon C.O."/>
        </authorList>
    </citation>
    <scope>NUCLEOTIDE SEQUENCE [LARGE SCALE GENOMIC DNA]</scope>
    <source>
        <strain evidence="3">GPA1</strain>
    </source>
</reference>
<protein>
    <submittedName>
        <fullName evidence="2">NUDIX domain-containing protein</fullName>
    </submittedName>
</protein>
<dbReference type="Gene3D" id="1.10.10.10">
    <property type="entry name" value="Winged helix-like DNA-binding domain superfamily/Winged helix DNA-binding domain"/>
    <property type="match status" value="1"/>
</dbReference>
<evidence type="ECO:0000313" key="2">
    <source>
        <dbReference type="EMBL" id="WZN38999.1"/>
    </source>
</evidence>
<dbReference type="InterPro" id="IPR036390">
    <property type="entry name" value="WH_DNA-bd_sf"/>
</dbReference>
<accession>A0ABZ2YHV4</accession>
<dbReference type="InterPro" id="IPR036388">
    <property type="entry name" value="WH-like_DNA-bd_sf"/>
</dbReference>
<evidence type="ECO:0000259" key="1">
    <source>
        <dbReference type="PROSITE" id="PS51462"/>
    </source>
</evidence>
<dbReference type="RefSeq" id="WP_341834008.1">
    <property type="nucleotide sequence ID" value="NZ_CP149822.1"/>
</dbReference>
<sequence length="228" mass="26150">MHQHIRVTAEAVVLRYSSKEGMMVLLTKRTIPPHIFKWGLPGGFVHNDEPLEACVHRELKDETGLRANYLEQMSTWGNPDRDPRGRVLCVAHLALIRHSASKIVLGAGTKESKWYPVRELPVTAFDHAEIVAAAIDHLRVRLHTEPLAFEMLDEKFPVSELEKLYEWVYDRSVDRRNFQKKINGLGLLAARPEKLKHPLQGRPAQLYSFNREKFLELKESGAPVEIFS</sequence>
<dbReference type="Gene3D" id="3.90.79.10">
    <property type="entry name" value="Nucleoside Triphosphate Pyrophosphohydrolase"/>
    <property type="match status" value="1"/>
</dbReference>
<dbReference type="InterPro" id="IPR000086">
    <property type="entry name" value="NUDIX_hydrolase_dom"/>
</dbReference>
<evidence type="ECO:0000313" key="3">
    <source>
        <dbReference type="Proteomes" id="UP001485459"/>
    </source>
</evidence>
<dbReference type="InterPro" id="IPR054105">
    <property type="entry name" value="WHD_NrtR"/>
</dbReference>
<proteinExistence type="predicted"/>